<dbReference type="GeneTree" id="ENSGT00950000182907"/>
<dbReference type="Pfam" id="PF14580">
    <property type="entry name" value="LRR_9"/>
    <property type="match status" value="1"/>
</dbReference>
<evidence type="ECO:0000256" key="7">
    <source>
        <dbReference type="ARBA" id="ARBA00023186"/>
    </source>
</evidence>
<reference evidence="14" key="3">
    <citation type="submission" date="2025-09" db="UniProtKB">
        <authorList>
            <consortium name="Ensembl"/>
        </authorList>
    </citation>
    <scope>IDENTIFICATION</scope>
</reference>
<evidence type="ECO:0000313" key="14">
    <source>
        <dbReference type="Ensembl" id="ENSACAP00000007900.2"/>
    </source>
</evidence>
<dbReference type="InterPro" id="IPR032675">
    <property type="entry name" value="LRR_dom_sf"/>
</dbReference>
<name>H9GDE8_ANOCA</name>
<sequence length="564" mass="64192">MEMKKRINLELRNRAPEKVTELVLDNCRSSNGEIEGLSDTFKELEFLSMANVELTSLAKLPALNKLRKLELSDNLISGGLEVLAERCPNLTYLNLSGNKIKDLSTVESLQNLKNLKSLDLFNCEITKPKDYRESVFELLQQITYLDGFDQDDNEAPDSEDEDDEDGDEDEDEEDEDKAGPPGEYEENDEEDDDASDLGEVEGEEEEEEVGLSYLMKEEIQDDEPMEKGQFQPDITVLRKGSVAPEGSYMSRAIEDSNKVLSSILRDPQALRIIQERLAQKKMKRWAHYKTKGKTFKKGRARFVRDVGKAAKLRLLDKHVSVFKKLRKRRACMTKLQNGGDTTERFLAQEGKHRCARSSDVGDKETETHTNLRSSKGSQRGKAEGDENDSVAIFEKKQVLKERRKRAISAEKSDFLSPNPSQSYYSPTTTAQRASLKRRKRSISLLLTKDKHLDKALLGNLLKTQEEGSRENTQTGTHRNKRVAKKLSIQMIHLTLTALKTQEKLSTMVDYLSDPSNNMSEEEKYNYTQELLSELSAFVKLLQQQVTEQSQQNITEFITSPTPQT</sequence>
<keyword evidence="3" id="KW-0963">Cytoplasm</keyword>
<dbReference type="PROSITE" id="PS51450">
    <property type="entry name" value="LRR"/>
    <property type="match status" value="1"/>
</dbReference>
<feature type="region of interest" description="Disordered" evidence="12">
    <location>
        <begin position="410"/>
        <end position="436"/>
    </location>
</feature>
<reference evidence="14" key="1">
    <citation type="submission" date="2009-12" db="EMBL/GenBank/DDBJ databases">
        <title>The Genome Sequence of Anolis carolinensis (Green Anole Lizard).</title>
        <authorList>
            <consortium name="The Genome Sequencing Platform"/>
            <person name="Di Palma F."/>
            <person name="Alfoldi J."/>
            <person name="Heiman D."/>
            <person name="Young S."/>
            <person name="Grabherr M."/>
            <person name="Johnson J."/>
            <person name="Lander E.S."/>
            <person name="Lindblad-Toh K."/>
        </authorList>
    </citation>
    <scope>NUCLEOTIDE SEQUENCE [LARGE SCALE GENOMIC DNA]</scope>
    <source>
        <strain evidence="14">JBL SC #1</strain>
    </source>
</reference>
<dbReference type="PANTHER" id="PTHR11375:SF5">
    <property type="entry name" value="ACIDIC LEUCINE-RICH NUCLEAR PHOSPHOPROTEIN 32 FAMILY MEMBER E"/>
    <property type="match status" value="1"/>
</dbReference>
<dbReference type="GO" id="GO:0005737">
    <property type="term" value="C:cytoplasm"/>
    <property type="evidence" value="ECO:0007669"/>
    <property type="project" value="UniProtKB-SubCell"/>
</dbReference>
<dbReference type="Proteomes" id="UP000001646">
    <property type="component" value="Unplaced"/>
</dbReference>
<dbReference type="InterPro" id="IPR045081">
    <property type="entry name" value="AN32"/>
</dbReference>
<accession>H9GDE8</accession>
<dbReference type="SUPFAM" id="SSF52058">
    <property type="entry name" value="L domain-like"/>
    <property type="match status" value="1"/>
</dbReference>
<evidence type="ECO:0000259" key="13">
    <source>
        <dbReference type="SMART" id="SM00446"/>
    </source>
</evidence>
<dbReference type="Bgee" id="ENSACAG00000008040">
    <property type="expression patterns" value="Expressed in embryonic post-anal tail and 13 other cell types or tissues"/>
</dbReference>
<feature type="compositionally biased region" description="Acidic residues" evidence="12">
    <location>
        <begin position="183"/>
        <end position="209"/>
    </location>
</feature>
<keyword evidence="6" id="KW-0156">Chromatin regulator</keyword>
<comment type="function">
    <text evidence="11">Multifunctional protein that is involved in the regulation of many processes.</text>
</comment>
<dbReference type="Gene3D" id="3.80.10.10">
    <property type="entry name" value="Ribonuclease Inhibitor"/>
    <property type="match status" value="1"/>
</dbReference>
<evidence type="ECO:0000256" key="11">
    <source>
        <dbReference type="RuleBase" id="RU369103"/>
    </source>
</evidence>
<evidence type="ECO:0000256" key="8">
    <source>
        <dbReference type="ARBA" id="ARBA00023242"/>
    </source>
</evidence>
<dbReference type="InParanoid" id="H9GDE8"/>
<dbReference type="STRING" id="28377.ENSACAP00000007900"/>
<dbReference type="SMART" id="SM00446">
    <property type="entry name" value="LRRcap"/>
    <property type="match status" value="1"/>
</dbReference>
<dbReference type="GO" id="GO:0006325">
    <property type="term" value="P:chromatin organization"/>
    <property type="evidence" value="ECO:0007669"/>
    <property type="project" value="UniProtKB-KW"/>
</dbReference>
<dbReference type="HOGENOM" id="CLU_063314_1_1_1"/>
<feature type="compositionally biased region" description="Acidic residues" evidence="12">
    <location>
        <begin position="148"/>
        <end position="176"/>
    </location>
</feature>
<keyword evidence="5" id="KW-0677">Repeat</keyword>
<protein>
    <recommendedName>
        <fullName evidence="11">Acidic leucine-rich nuclear phosphoprotein 32 family member</fullName>
    </recommendedName>
</protein>
<feature type="compositionally biased region" description="Basic and acidic residues" evidence="12">
    <location>
        <begin position="359"/>
        <end position="369"/>
    </location>
</feature>
<evidence type="ECO:0000256" key="1">
    <source>
        <dbReference type="ARBA" id="ARBA00004123"/>
    </source>
</evidence>
<dbReference type="PANTHER" id="PTHR11375">
    <property type="entry name" value="ACIDIC LEUCINE-RICH NUCLEAR PHOSPHOPROTEIN 32"/>
    <property type="match status" value="1"/>
</dbReference>
<dbReference type="AlphaFoldDB" id="H9GDE8"/>
<evidence type="ECO:0000256" key="5">
    <source>
        <dbReference type="ARBA" id="ARBA00022737"/>
    </source>
</evidence>
<comment type="subcellular location">
    <subcellularLocation>
        <location evidence="2">Cytoplasm</location>
    </subcellularLocation>
    <subcellularLocation>
        <location evidence="1 11">Nucleus</location>
    </subcellularLocation>
</comment>
<organism evidence="14 15">
    <name type="scientific">Anolis carolinensis</name>
    <name type="common">Green anole</name>
    <name type="synonym">American chameleon</name>
    <dbReference type="NCBI Taxonomy" id="28377"/>
    <lineage>
        <taxon>Eukaryota</taxon>
        <taxon>Metazoa</taxon>
        <taxon>Chordata</taxon>
        <taxon>Craniata</taxon>
        <taxon>Vertebrata</taxon>
        <taxon>Euteleostomi</taxon>
        <taxon>Lepidosauria</taxon>
        <taxon>Squamata</taxon>
        <taxon>Bifurcata</taxon>
        <taxon>Unidentata</taxon>
        <taxon>Episquamata</taxon>
        <taxon>Toxicofera</taxon>
        <taxon>Iguania</taxon>
        <taxon>Dactyloidae</taxon>
        <taxon>Anolis</taxon>
    </lineage>
</organism>
<feature type="compositionally biased region" description="Polar residues" evidence="12">
    <location>
        <begin position="415"/>
        <end position="432"/>
    </location>
</feature>
<keyword evidence="8 11" id="KW-0539">Nucleus</keyword>
<comment type="function">
    <text evidence="10">Histone chaperone that specifically mediates the genome-wide removal of histone H2A.Z/H2AZ1 from the nucleosome: removes H2A.Z/H2AZ1 from its normal sites of deposition, especially from enhancer and insulator regions. Not involved in deposition of H2A.Z/H2AZ1 in the nucleosome. May stabilize the evicted H2A.Z/H2AZ1-H2B dimer, thus shifting the equilibrium towards dissociation and the off-chromatin state. Inhibits activity of protein phosphatase 2A (PP2A). Does not inhibit protein phosphatase 1. May play a role in cerebellar development and synaptogenesis.</text>
</comment>
<dbReference type="GO" id="GO:0042981">
    <property type="term" value="P:regulation of apoptotic process"/>
    <property type="evidence" value="ECO:0000318"/>
    <property type="project" value="GO_Central"/>
</dbReference>
<keyword evidence="4 11" id="KW-0433">Leucine-rich repeat</keyword>
<evidence type="ECO:0000256" key="10">
    <source>
        <dbReference type="ARBA" id="ARBA00045721"/>
    </source>
</evidence>
<keyword evidence="15" id="KW-1185">Reference proteome</keyword>
<reference evidence="14" key="2">
    <citation type="submission" date="2025-08" db="UniProtKB">
        <authorList>
            <consortium name="Ensembl"/>
        </authorList>
    </citation>
    <scope>IDENTIFICATION</scope>
</reference>
<evidence type="ECO:0000313" key="15">
    <source>
        <dbReference type="Proteomes" id="UP000001646"/>
    </source>
</evidence>
<dbReference type="InterPro" id="IPR001611">
    <property type="entry name" value="Leu-rich_rpt"/>
</dbReference>
<dbReference type="FunFam" id="3.80.10.10:FF:000003">
    <property type="entry name" value="Acidic leucine-rich nuclear phosphoprotein 32 family member A"/>
    <property type="match status" value="1"/>
</dbReference>
<comment type="similarity">
    <text evidence="9 11">Belongs to the ANP32 family.</text>
</comment>
<evidence type="ECO:0000256" key="9">
    <source>
        <dbReference type="ARBA" id="ARBA00025777"/>
    </source>
</evidence>
<feature type="region of interest" description="Disordered" evidence="12">
    <location>
        <begin position="146"/>
        <end position="211"/>
    </location>
</feature>
<dbReference type="InterPro" id="IPR003603">
    <property type="entry name" value="U2A'_phosphoprotein32A_C"/>
</dbReference>
<dbReference type="GO" id="GO:0042393">
    <property type="term" value="F:histone binding"/>
    <property type="evidence" value="ECO:0000318"/>
    <property type="project" value="GO_Central"/>
</dbReference>
<keyword evidence="7" id="KW-0143">Chaperone</keyword>
<evidence type="ECO:0000256" key="3">
    <source>
        <dbReference type="ARBA" id="ARBA00022490"/>
    </source>
</evidence>
<dbReference type="GO" id="GO:0019212">
    <property type="term" value="F:phosphatase inhibitor activity"/>
    <property type="evidence" value="ECO:0000318"/>
    <property type="project" value="GO_Central"/>
</dbReference>
<evidence type="ECO:0000256" key="4">
    <source>
        <dbReference type="ARBA" id="ARBA00022614"/>
    </source>
</evidence>
<evidence type="ECO:0000256" key="12">
    <source>
        <dbReference type="SAM" id="MobiDB-lite"/>
    </source>
</evidence>
<evidence type="ECO:0000256" key="2">
    <source>
        <dbReference type="ARBA" id="ARBA00004496"/>
    </source>
</evidence>
<evidence type="ECO:0000256" key="6">
    <source>
        <dbReference type="ARBA" id="ARBA00022853"/>
    </source>
</evidence>
<dbReference type="GO" id="GO:0005634">
    <property type="term" value="C:nucleus"/>
    <property type="evidence" value="ECO:0000318"/>
    <property type="project" value="GO_Central"/>
</dbReference>
<feature type="domain" description="U2A'/phosphoprotein 32 family A C-terminal" evidence="13">
    <location>
        <begin position="128"/>
        <end position="146"/>
    </location>
</feature>
<feature type="region of interest" description="Disordered" evidence="12">
    <location>
        <begin position="348"/>
        <end position="388"/>
    </location>
</feature>
<dbReference type="eggNOG" id="KOG2739">
    <property type="taxonomic scope" value="Eukaryota"/>
</dbReference>
<proteinExistence type="inferred from homology"/>
<dbReference type="Ensembl" id="ENSACAT00000008066.2">
    <property type="protein sequence ID" value="ENSACAP00000007900.2"/>
    <property type="gene ID" value="ENSACAG00000008040.2"/>
</dbReference>